<evidence type="ECO:0000313" key="2">
    <source>
        <dbReference type="Proteomes" id="UP001157006"/>
    </source>
</evidence>
<accession>A0AAV1B171</accession>
<dbReference type="EMBL" id="OX451740">
    <property type="protein sequence ID" value="CAI8614402.1"/>
    <property type="molecule type" value="Genomic_DNA"/>
</dbReference>
<sequence length="131" mass="15199">MNMEKQCRFRKDRVKEVLVVQLFREDDSPLFFLNHAAVSTSNSPFPIHHITMHNRIISLHLNSLRSLSCFRRNLISDFASLSPHDHALLQSFGSSQQQNGIYAKEVSKARLTYQNTSSMLLQIRCGRRRNL</sequence>
<keyword evidence="2" id="KW-1185">Reference proteome</keyword>
<dbReference type="Proteomes" id="UP001157006">
    <property type="component" value="Chromosome 5"/>
</dbReference>
<protein>
    <submittedName>
        <fullName evidence="1">Uncharacterized protein</fullName>
    </submittedName>
</protein>
<organism evidence="1 2">
    <name type="scientific">Vicia faba</name>
    <name type="common">Broad bean</name>
    <name type="synonym">Faba vulgaris</name>
    <dbReference type="NCBI Taxonomy" id="3906"/>
    <lineage>
        <taxon>Eukaryota</taxon>
        <taxon>Viridiplantae</taxon>
        <taxon>Streptophyta</taxon>
        <taxon>Embryophyta</taxon>
        <taxon>Tracheophyta</taxon>
        <taxon>Spermatophyta</taxon>
        <taxon>Magnoliopsida</taxon>
        <taxon>eudicotyledons</taxon>
        <taxon>Gunneridae</taxon>
        <taxon>Pentapetalae</taxon>
        <taxon>rosids</taxon>
        <taxon>fabids</taxon>
        <taxon>Fabales</taxon>
        <taxon>Fabaceae</taxon>
        <taxon>Papilionoideae</taxon>
        <taxon>50 kb inversion clade</taxon>
        <taxon>NPAAA clade</taxon>
        <taxon>Hologalegina</taxon>
        <taxon>IRL clade</taxon>
        <taxon>Fabeae</taxon>
        <taxon>Vicia</taxon>
    </lineage>
</organism>
<dbReference type="AlphaFoldDB" id="A0AAV1B171"/>
<proteinExistence type="predicted"/>
<reference evidence="1 2" key="1">
    <citation type="submission" date="2023-01" db="EMBL/GenBank/DDBJ databases">
        <authorList>
            <person name="Kreplak J."/>
        </authorList>
    </citation>
    <scope>NUCLEOTIDE SEQUENCE [LARGE SCALE GENOMIC DNA]</scope>
</reference>
<evidence type="ECO:0000313" key="1">
    <source>
        <dbReference type="EMBL" id="CAI8614402.1"/>
    </source>
</evidence>
<name>A0AAV1B171_VICFA</name>
<gene>
    <name evidence="1" type="ORF">VFH_V128160</name>
</gene>